<keyword evidence="2" id="KW-0012">Acyltransferase</keyword>
<dbReference type="GO" id="GO:0016746">
    <property type="term" value="F:acyltransferase activity"/>
    <property type="evidence" value="ECO:0007669"/>
    <property type="project" value="UniProtKB-KW"/>
</dbReference>
<protein>
    <submittedName>
        <fullName evidence="2">GNAT family N-acetyltransferase</fullName>
        <ecNumber evidence="2">2.3.-.-</ecNumber>
    </submittedName>
</protein>
<dbReference type="Pfam" id="PF00583">
    <property type="entry name" value="Acetyltransf_1"/>
    <property type="match status" value="1"/>
</dbReference>
<dbReference type="CDD" id="cd04301">
    <property type="entry name" value="NAT_SF"/>
    <property type="match status" value="1"/>
</dbReference>
<dbReference type="Gene3D" id="3.40.630.30">
    <property type="match status" value="1"/>
</dbReference>
<dbReference type="EC" id="2.3.-.-" evidence="2"/>
<reference evidence="3" key="1">
    <citation type="journal article" date="2019" name="Int. J. Syst. Evol. Microbiol.">
        <title>The Global Catalogue of Microorganisms (GCM) 10K type strain sequencing project: providing services to taxonomists for standard genome sequencing and annotation.</title>
        <authorList>
            <consortium name="The Broad Institute Genomics Platform"/>
            <consortium name="The Broad Institute Genome Sequencing Center for Infectious Disease"/>
            <person name="Wu L."/>
            <person name="Ma J."/>
        </authorList>
    </citation>
    <scope>NUCLEOTIDE SEQUENCE [LARGE SCALE GENOMIC DNA]</scope>
    <source>
        <strain evidence="3">CCUG 67170</strain>
    </source>
</reference>
<dbReference type="EMBL" id="JBHRZV010000015">
    <property type="protein sequence ID" value="MFC3927531.1"/>
    <property type="molecule type" value="Genomic_DNA"/>
</dbReference>
<keyword evidence="2" id="KW-0808">Transferase</keyword>
<dbReference type="Proteomes" id="UP001595807">
    <property type="component" value="Unassembled WGS sequence"/>
</dbReference>
<dbReference type="InterPro" id="IPR000182">
    <property type="entry name" value="GNAT_dom"/>
</dbReference>
<comment type="caution">
    <text evidence="2">The sequence shown here is derived from an EMBL/GenBank/DDBJ whole genome shotgun (WGS) entry which is preliminary data.</text>
</comment>
<evidence type="ECO:0000313" key="3">
    <source>
        <dbReference type="Proteomes" id="UP001595807"/>
    </source>
</evidence>
<sequence>MITLKQATFSDLENIEAIQRESFWPLYEKYQDEDNPYLDSRELIEERFARPTSHYYLIEVNSKSVGFLRVQTNAEETECWLGMVAILPQEQQKGYAYQAVRLIESVFKTVKKWTLSTIIQENHLVRLYEKCGYRQTQKTENLQDGMDLVFMVKAKS</sequence>
<name>A0ABV8CUJ4_9STRE</name>
<gene>
    <name evidence="2" type="ORF">ACFORF_02635</name>
</gene>
<proteinExistence type="predicted"/>
<dbReference type="SUPFAM" id="SSF55729">
    <property type="entry name" value="Acyl-CoA N-acyltransferases (Nat)"/>
    <property type="match status" value="1"/>
</dbReference>
<keyword evidence="3" id="KW-1185">Reference proteome</keyword>
<dbReference type="PROSITE" id="PS51186">
    <property type="entry name" value="GNAT"/>
    <property type="match status" value="1"/>
</dbReference>
<dbReference type="InterPro" id="IPR016181">
    <property type="entry name" value="Acyl_CoA_acyltransferase"/>
</dbReference>
<feature type="domain" description="N-acetyltransferase" evidence="1">
    <location>
        <begin position="2"/>
        <end position="156"/>
    </location>
</feature>
<evidence type="ECO:0000313" key="2">
    <source>
        <dbReference type="EMBL" id="MFC3927531.1"/>
    </source>
</evidence>
<accession>A0ABV8CUJ4</accession>
<evidence type="ECO:0000259" key="1">
    <source>
        <dbReference type="PROSITE" id="PS51186"/>
    </source>
</evidence>
<dbReference type="RefSeq" id="WP_380425209.1">
    <property type="nucleotide sequence ID" value="NZ_JBHRZV010000015.1"/>
</dbReference>
<organism evidence="2 3">
    <name type="scientific">Streptococcus caprae</name>
    <dbReference type="NCBI Taxonomy" id="1640501"/>
    <lineage>
        <taxon>Bacteria</taxon>
        <taxon>Bacillati</taxon>
        <taxon>Bacillota</taxon>
        <taxon>Bacilli</taxon>
        <taxon>Lactobacillales</taxon>
        <taxon>Streptococcaceae</taxon>
        <taxon>Streptococcus</taxon>
    </lineage>
</organism>